<evidence type="ECO:0000313" key="4">
    <source>
        <dbReference type="Proteomes" id="UP000075840"/>
    </source>
</evidence>
<evidence type="ECO:0000256" key="1">
    <source>
        <dbReference type="ARBA" id="ARBA00023157"/>
    </source>
</evidence>
<proteinExistence type="predicted"/>
<dbReference type="EnsemblMetazoa" id="AARA010207-RA">
    <property type="protein sequence ID" value="AARA010207-PA"/>
    <property type="gene ID" value="AARA010207"/>
</dbReference>
<dbReference type="Pfam" id="PF00431">
    <property type="entry name" value="CUB"/>
    <property type="match status" value="1"/>
</dbReference>
<dbReference type="PROSITE" id="PS01180">
    <property type="entry name" value="CUB"/>
    <property type="match status" value="1"/>
</dbReference>
<dbReference type="SUPFAM" id="SSF49854">
    <property type="entry name" value="Spermadhesin, CUB domain"/>
    <property type="match status" value="1"/>
</dbReference>
<dbReference type="EMBL" id="APCN01000946">
    <property type="status" value="NOT_ANNOTATED_CDS"/>
    <property type="molecule type" value="Genomic_DNA"/>
</dbReference>
<keyword evidence="1" id="KW-1015">Disulfide bond</keyword>
<dbReference type="VEuPathDB" id="VectorBase:AARA010207"/>
<dbReference type="Pfam" id="PF26080">
    <property type="entry name" value="CUB_animal"/>
    <property type="match status" value="1"/>
</dbReference>
<dbReference type="VEuPathDB" id="VectorBase:AARA21_009035"/>
<organism evidence="3 4">
    <name type="scientific">Anopheles arabiensis</name>
    <name type="common">Mosquito</name>
    <dbReference type="NCBI Taxonomy" id="7173"/>
    <lineage>
        <taxon>Eukaryota</taxon>
        <taxon>Metazoa</taxon>
        <taxon>Ecdysozoa</taxon>
        <taxon>Arthropoda</taxon>
        <taxon>Hexapoda</taxon>
        <taxon>Insecta</taxon>
        <taxon>Pterygota</taxon>
        <taxon>Neoptera</taxon>
        <taxon>Endopterygota</taxon>
        <taxon>Diptera</taxon>
        <taxon>Nematocera</taxon>
        <taxon>Culicoidea</taxon>
        <taxon>Culicidae</taxon>
        <taxon>Anophelinae</taxon>
        <taxon>Anopheles</taxon>
    </lineage>
</organism>
<dbReference type="AlphaFoldDB" id="A0A182I9E7"/>
<dbReference type="PANTHER" id="PTHR33236:SF11">
    <property type="entry name" value="CUB DOMAIN-CONTAINING PROTEIN"/>
    <property type="match status" value="1"/>
</dbReference>
<sequence length="466" mass="51782">MSYLWIVWIIVQEFGYALTTANKLQPRGDEGCDRASANRTIAHDDPHEPRLPLAAKPQYIDYKLHYGLRYNPPPLQAPARNVSQERQRKNLLLSTGQLGAHDEPLAPPLLTVFHIISFVNGPCVSRRQPDDGTTWAGVCYHEQECRILHGMPMDSCAGGFGVCCVFRFGCEGRTEQNVSYFHSPHYPAAATDSLSCGFTLLLQRTVRQVLLEFVFFELQPPQLGNCVEDQFIVSVQNDQRPHYPVLCGINTGQHMYLDIDRAYSHSLYLSTVFNSKQPRAFLVKITQVGTETLTQRLSPAQFLTTIRAPAGCLQFHEGVSGVLKSFNYDNGSVLVTNRKASYFNNLNYAICIRRHTMFCNVVITNTDAANGRENTFQLVNIAKDGSSLVPPDQAGVEVFSCPDDFIAIDFVRLCGERLNDGSLVTDASINQPVTYGSAGPIVIAVRTDQATVGRGFNLAYMQLVCT</sequence>
<dbReference type="InterPro" id="IPR058698">
    <property type="entry name" value="CUB_metazoa"/>
</dbReference>
<accession>A0A182I9E7</accession>
<protein>
    <submittedName>
        <fullName evidence="3">Uncharacterized protein</fullName>
    </submittedName>
</protein>
<dbReference type="InterPro" id="IPR035914">
    <property type="entry name" value="Sperma_CUB_dom_sf"/>
</dbReference>
<evidence type="ECO:0000256" key="2">
    <source>
        <dbReference type="PROSITE-ProRule" id="PRU00059"/>
    </source>
</evidence>
<dbReference type="PANTHER" id="PTHR33236">
    <property type="entry name" value="INTRAFLAGELLAR TRANSPORT PROTEIN 122 FAMILY PROTEIN-RELATED"/>
    <property type="match status" value="1"/>
</dbReference>
<dbReference type="Gene3D" id="2.60.120.290">
    <property type="entry name" value="Spermadhesin, CUB domain"/>
    <property type="match status" value="1"/>
</dbReference>
<name>A0A182I9E7_ANOAR</name>
<keyword evidence="4" id="KW-1185">Reference proteome</keyword>
<dbReference type="InterPro" id="IPR000859">
    <property type="entry name" value="CUB_dom"/>
</dbReference>
<evidence type="ECO:0000313" key="3">
    <source>
        <dbReference type="EnsemblMetazoa" id="AARA010207-PA"/>
    </source>
</evidence>
<dbReference type="Proteomes" id="UP000075840">
    <property type="component" value="Unassembled WGS sequence"/>
</dbReference>
<reference evidence="3" key="1">
    <citation type="submission" date="2022-08" db="UniProtKB">
        <authorList>
            <consortium name="EnsemblMetazoa"/>
        </authorList>
    </citation>
    <scope>IDENTIFICATION</scope>
    <source>
        <strain evidence="3">Dongola</strain>
    </source>
</reference>
<comment type="caution">
    <text evidence="2">Lacks conserved residue(s) required for the propagation of feature annotation.</text>
</comment>